<dbReference type="OrthoDB" id="3197409at2759"/>
<sequence length="181" mass="20066">MSSEDIKNWTQQRLEAVFTANSDDSWNDAYSAAFAPDLALRIANLGEGMLTTEDDLPEHIIAGEGQRAESHSGDDARQAFTARMKAAATTQGSKVQWNNINVQQGSTGTTIVEGTCTVTRSLIFRIRVTPAQVKLDVHFRAEIADTAFPKIVRYAQTVRSYRPPINLPHLPVQPRPKKMEL</sequence>
<reference evidence="1 2" key="1">
    <citation type="journal article" date="2016" name="Mol. Biol. Evol.">
        <title>Comparative Genomics of Early-Diverging Mushroom-Forming Fungi Provides Insights into the Origins of Lignocellulose Decay Capabilities.</title>
        <authorList>
            <person name="Nagy L.G."/>
            <person name="Riley R."/>
            <person name="Tritt A."/>
            <person name="Adam C."/>
            <person name="Daum C."/>
            <person name="Floudas D."/>
            <person name="Sun H."/>
            <person name="Yadav J.S."/>
            <person name="Pangilinan J."/>
            <person name="Larsson K.H."/>
            <person name="Matsuura K."/>
            <person name="Barry K."/>
            <person name="Labutti K."/>
            <person name="Kuo R."/>
            <person name="Ohm R.A."/>
            <person name="Bhattacharya S.S."/>
            <person name="Shirouzu T."/>
            <person name="Yoshinaga Y."/>
            <person name="Martin F.M."/>
            <person name="Grigoriev I.V."/>
            <person name="Hibbett D.S."/>
        </authorList>
    </citation>
    <scope>NUCLEOTIDE SEQUENCE [LARGE SCALE GENOMIC DNA]</scope>
    <source>
        <strain evidence="1 2">HHB12029</strain>
    </source>
</reference>
<dbReference type="Proteomes" id="UP000077266">
    <property type="component" value="Unassembled WGS sequence"/>
</dbReference>
<keyword evidence="2" id="KW-1185">Reference proteome</keyword>
<accession>A0A165DQX1</accession>
<evidence type="ECO:0000313" key="1">
    <source>
        <dbReference type="EMBL" id="KZV85151.1"/>
    </source>
</evidence>
<evidence type="ECO:0000313" key="2">
    <source>
        <dbReference type="Proteomes" id="UP000077266"/>
    </source>
</evidence>
<protein>
    <recommendedName>
        <fullName evidence="3">SnoaL-like domain-containing protein</fullName>
    </recommendedName>
</protein>
<evidence type="ECO:0008006" key="3">
    <source>
        <dbReference type="Google" id="ProtNLM"/>
    </source>
</evidence>
<gene>
    <name evidence="1" type="ORF">EXIGLDRAFT_775846</name>
</gene>
<dbReference type="AlphaFoldDB" id="A0A165DQX1"/>
<name>A0A165DQX1_EXIGL</name>
<organism evidence="1 2">
    <name type="scientific">Exidia glandulosa HHB12029</name>
    <dbReference type="NCBI Taxonomy" id="1314781"/>
    <lineage>
        <taxon>Eukaryota</taxon>
        <taxon>Fungi</taxon>
        <taxon>Dikarya</taxon>
        <taxon>Basidiomycota</taxon>
        <taxon>Agaricomycotina</taxon>
        <taxon>Agaricomycetes</taxon>
        <taxon>Auriculariales</taxon>
        <taxon>Exidiaceae</taxon>
        <taxon>Exidia</taxon>
    </lineage>
</organism>
<proteinExistence type="predicted"/>
<dbReference type="EMBL" id="KV426198">
    <property type="protein sequence ID" value="KZV85151.1"/>
    <property type="molecule type" value="Genomic_DNA"/>
</dbReference>
<dbReference type="InParanoid" id="A0A165DQX1"/>
<dbReference type="STRING" id="1314781.A0A165DQX1"/>